<name>A0A218P9I4_9EURY</name>
<dbReference type="PANTHER" id="PTHR43143">
    <property type="entry name" value="METALLOPHOSPHOESTERASE, CALCINEURIN SUPERFAMILY"/>
    <property type="match status" value="1"/>
</dbReference>
<proteinExistence type="predicted"/>
<evidence type="ECO:0000259" key="2">
    <source>
        <dbReference type="Pfam" id="PF00149"/>
    </source>
</evidence>
<keyword evidence="4" id="KW-1185">Reference proteome</keyword>
<dbReference type="InterPro" id="IPR029052">
    <property type="entry name" value="Metallo-depent_PP-like"/>
</dbReference>
<dbReference type="SUPFAM" id="SSF56300">
    <property type="entry name" value="Metallo-dependent phosphatases"/>
    <property type="match status" value="1"/>
</dbReference>
<dbReference type="EMBL" id="CP015102">
    <property type="protein sequence ID" value="ASJ07445.1"/>
    <property type="molecule type" value="Genomic_DNA"/>
</dbReference>
<dbReference type="InterPro" id="IPR051918">
    <property type="entry name" value="STPP_CPPED1"/>
</dbReference>
<dbReference type="PANTHER" id="PTHR43143:SF1">
    <property type="entry name" value="SERINE_THREONINE-PROTEIN PHOSPHATASE CPPED1"/>
    <property type="match status" value="1"/>
</dbReference>
<gene>
    <name evidence="3" type="ORF">A3L08_08995</name>
</gene>
<feature type="domain" description="Calcineurin-like phosphoesterase" evidence="2">
    <location>
        <begin position="129"/>
        <end position="370"/>
    </location>
</feature>
<dbReference type="NCBIfam" id="TIGR04288">
    <property type="entry name" value="CGP_CTERM"/>
    <property type="match status" value="1"/>
</dbReference>
<dbReference type="AlphaFoldDB" id="A0A218P9I4"/>
<sequence length="670" mass="73056">MQGKKLLALLMALLAVVAIPVSTVSAASASPAPGEILLQPLPGAPVIGSPGEIVEIRPAEGVSIQSLQIVSILHGPYDLEIIGTDNGVLKAKIPEDAVPDVYFLVVKSDEGEVAIPNGVWVVKENPKLLRIAHLSDIHVTSGAKIGFVCGDYFQKSLPEILKYCDHPYAMHSYTAHVSAMTYYAMTGLQGQGVVNVIVSTGDDVDTSGDQEGYRMFDHGILMGTAAGTPFISIKGNHDHPPTYYTKYVNPRYFYEVIGDFLIIGLDSRGEERHPEMEQLQWMEDVLKAHPNKTVIVLVHHPFWYSTPDGKWGGTIKGYTAFDDGDWSALTKFVSWDWEGRNGEYDDIARYFLQMVEKYNIRLVLAGHIHKDKPVLYVDKNGNEHWFYTVTTTGAPDKTSNPPSETDKKLGYTVPSWYGSQVIYVYSNGTVEFPLTGDVLHEGISSLPIPQKFIVYRQNGEDGTAIKFVNELDQTVSGPLVLQIPEGAKIDPDHTNITYTVLGEREIGGAYYVLINATVPEGISQIAAVKETDTKPPDVKVGYITPSKPKPGSLFKVYISASDNVGIRDMKVQIVSDGKVLAEYPAFSMKPSTVSATYLTTVPGVNATEFTIKVIATDFYDNTAEATYEVGGTTTTTTGSSQSTSQSSESTCGPGILVGLALLPVLLKRRE</sequence>
<dbReference type="OrthoDB" id="7513at2157"/>
<dbReference type="Gene3D" id="3.60.21.10">
    <property type="match status" value="1"/>
</dbReference>
<reference evidence="3 4" key="1">
    <citation type="submission" date="2016-04" db="EMBL/GenBank/DDBJ databases">
        <title>Complete genome sequence of Thermococcus pacificus type strain P4.</title>
        <authorList>
            <person name="Oger P.M."/>
        </authorList>
    </citation>
    <scope>NUCLEOTIDE SEQUENCE [LARGE SCALE GENOMIC DNA]</scope>
    <source>
        <strain evidence="3 4">P-4</strain>
    </source>
</reference>
<dbReference type="InterPro" id="IPR004843">
    <property type="entry name" value="Calcineurin-like_PHP"/>
</dbReference>
<feature type="region of interest" description="Disordered" evidence="1">
    <location>
        <begin position="630"/>
        <end position="650"/>
    </location>
</feature>
<evidence type="ECO:0000313" key="3">
    <source>
        <dbReference type="EMBL" id="ASJ07445.1"/>
    </source>
</evidence>
<dbReference type="GO" id="GO:0016787">
    <property type="term" value="F:hydrolase activity"/>
    <property type="evidence" value="ECO:0007669"/>
    <property type="project" value="InterPro"/>
</dbReference>
<evidence type="ECO:0000256" key="1">
    <source>
        <dbReference type="SAM" id="MobiDB-lite"/>
    </source>
</evidence>
<evidence type="ECO:0000313" key="4">
    <source>
        <dbReference type="Proteomes" id="UP000197418"/>
    </source>
</evidence>
<dbReference type="RefSeq" id="WP_088854690.1">
    <property type="nucleotide sequence ID" value="NZ_CP015102.1"/>
</dbReference>
<dbReference type="Pfam" id="PF00149">
    <property type="entry name" value="Metallophos"/>
    <property type="match status" value="1"/>
</dbReference>
<dbReference type="KEGG" id="tpaf:A3L08_08995"/>
<dbReference type="GeneID" id="33316405"/>
<accession>A0A218P9I4</accession>
<dbReference type="Proteomes" id="UP000197418">
    <property type="component" value="Chromosome"/>
</dbReference>
<protein>
    <submittedName>
        <fullName evidence="3">Phosphoesterase</fullName>
    </submittedName>
</protein>
<organism evidence="3 4">
    <name type="scientific">Thermococcus pacificus</name>
    <dbReference type="NCBI Taxonomy" id="71998"/>
    <lineage>
        <taxon>Archaea</taxon>
        <taxon>Methanobacteriati</taxon>
        <taxon>Methanobacteriota</taxon>
        <taxon>Thermococci</taxon>
        <taxon>Thermococcales</taxon>
        <taxon>Thermococcaceae</taxon>
        <taxon>Thermococcus</taxon>
    </lineage>
</organism>
<dbReference type="InterPro" id="IPR027552">
    <property type="entry name" value="CGP_CTERM"/>
</dbReference>